<evidence type="ECO:0000256" key="2">
    <source>
        <dbReference type="ARBA" id="ARBA00004824"/>
    </source>
</evidence>
<dbReference type="RefSeq" id="WP_111443858.1">
    <property type="nucleotide sequence ID" value="NZ_QKZK01000001.1"/>
</dbReference>
<dbReference type="InterPro" id="IPR018300">
    <property type="entry name" value="Aminotrans_IV_CS"/>
</dbReference>
<evidence type="ECO:0000256" key="3">
    <source>
        <dbReference type="ARBA" id="ARBA00004931"/>
    </source>
</evidence>
<accession>A0A2W7P5Q6</accession>
<comment type="catalytic activity">
    <reaction evidence="9">
        <text>L-isoleucine + 2-oxoglutarate = (S)-3-methyl-2-oxopentanoate + L-glutamate</text>
        <dbReference type="Rhea" id="RHEA:24801"/>
        <dbReference type="ChEBI" id="CHEBI:16810"/>
        <dbReference type="ChEBI" id="CHEBI:29985"/>
        <dbReference type="ChEBI" id="CHEBI:35146"/>
        <dbReference type="ChEBI" id="CHEBI:58045"/>
        <dbReference type="EC" id="2.6.1.42"/>
    </reaction>
</comment>
<dbReference type="Pfam" id="PF01063">
    <property type="entry name" value="Aminotran_4"/>
    <property type="match status" value="1"/>
</dbReference>
<dbReference type="PANTHER" id="PTHR42743">
    <property type="entry name" value="AMINO-ACID AMINOTRANSFERASE"/>
    <property type="match status" value="1"/>
</dbReference>
<dbReference type="InterPro" id="IPR050571">
    <property type="entry name" value="Class-IV_PLP-Dep_Aminotrnsfr"/>
</dbReference>
<evidence type="ECO:0000256" key="6">
    <source>
        <dbReference type="ARBA" id="ARBA00013053"/>
    </source>
</evidence>
<evidence type="ECO:0000313" key="13">
    <source>
        <dbReference type="EMBL" id="PZX20696.1"/>
    </source>
</evidence>
<sequence>MTASNTNYCCFDGHLIPVDSVKITTANRAFRYGDSVFETIRCFGNRPFALGEHYSRIKRAMQATGMEPDSLPTCDVLEKKIESLINRNRYFISSRVRLMVFRKDGGLYTPATDQSSYLLEATPIDQSTFEMNEKGLVAGIFRDMGKSPDVLSPYKTGSALLYVMAAKYKQRNNLTECFIVNTNGMIIESISSNLFWFKNDKLYTPTIASGCVDGIMRRQVIALARNLNIEVFEMPGVSEENIRKADEIFVTNAIQGIQWVVGIDDLRYFNIKTKQLYLEFIKSIN</sequence>
<evidence type="ECO:0000256" key="11">
    <source>
        <dbReference type="RuleBase" id="RU004106"/>
    </source>
</evidence>
<gene>
    <name evidence="13" type="ORF">LX69_00121</name>
</gene>
<proteinExistence type="inferred from homology"/>
<dbReference type="InterPro" id="IPR001544">
    <property type="entry name" value="Aminotrans_IV"/>
</dbReference>
<dbReference type="EC" id="2.6.1.42" evidence="6"/>
<name>A0A2W7P5Q6_9BACT</name>
<dbReference type="GO" id="GO:0004084">
    <property type="term" value="F:branched-chain-amino-acid transaminase activity"/>
    <property type="evidence" value="ECO:0007669"/>
    <property type="project" value="UniProtKB-EC"/>
</dbReference>
<dbReference type="PANTHER" id="PTHR42743:SF11">
    <property type="entry name" value="AMINODEOXYCHORISMATE LYASE"/>
    <property type="match status" value="1"/>
</dbReference>
<organism evidence="13 14">
    <name type="scientific">Breznakibacter xylanolyticus</name>
    <dbReference type="NCBI Taxonomy" id="990"/>
    <lineage>
        <taxon>Bacteria</taxon>
        <taxon>Pseudomonadati</taxon>
        <taxon>Bacteroidota</taxon>
        <taxon>Bacteroidia</taxon>
        <taxon>Marinilabiliales</taxon>
        <taxon>Marinilabiliaceae</taxon>
        <taxon>Breznakibacter</taxon>
    </lineage>
</organism>
<evidence type="ECO:0000256" key="10">
    <source>
        <dbReference type="ARBA" id="ARBA00049229"/>
    </source>
</evidence>
<comment type="caution">
    <text evidence="13">The sequence shown here is derived from an EMBL/GenBank/DDBJ whole genome shotgun (WGS) entry which is preliminary data.</text>
</comment>
<comment type="pathway">
    <text evidence="3">Amino-acid biosynthesis; L-valine biosynthesis; L-valine from pyruvate: step 4/4.</text>
</comment>
<reference evidence="13 14" key="1">
    <citation type="submission" date="2018-06" db="EMBL/GenBank/DDBJ databases">
        <title>Genomic Encyclopedia of Archaeal and Bacterial Type Strains, Phase II (KMG-II): from individual species to whole genera.</title>
        <authorList>
            <person name="Goeker M."/>
        </authorList>
    </citation>
    <scope>NUCLEOTIDE SEQUENCE [LARGE SCALE GENOMIC DNA]</scope>
    <source>
        <strain evidence="13 14">DSM 6779</strain>
    </source>
</reference>
<evidence type="ECO:0000256" key="5">
    <source>
        <dbReference type="ARBA" id="ARBA00009320"/>
    </source>
</evidence>
<dbReference type="InterPro" id="IPR036038">
    <property type="entry name" value="Aminotransferase-like"/>
</dbReference>
<dbReference type="InterPro" id="IPR043131">
    <property type="entry name" value="BCAT-like_N"/>
</dbReference>
<dbReference type="AlphaFoldDB" id="A0A2W7P5Q6"/>
<dbReference type="Gene3D" id="3.20.10.10">
    <property type="entry name" value="D-amino Acid Aminotransferase, subunit A, domain 2"/>
    <property type="match status" value="1"/>
</dbReference>
<evidence type="ECO:0000256" key="7">
    <source>
        <dbReference type="ARBA" id="ARBA00022898"/>
    </source>
</evidence>
<evidence type="ECO:0000256" key="1">
    <source>
        <dbReference type="ARBA" id="ARBA00001933"/>
    </source>
</evidence>
<comment type="cofactor">
    <cofactor evidence="1 12">
        <name>pyridoxal 5'-phosphate</name>
        <dbReference type="ChEBI" id="CHEBI:597326"/>
    </cofactor>
</comment>
<protein>
    <recommendedName>
        <fullName evidence="6">branched-chain-amino-acid transaminase</fullName>
        <ecNumber evidence="6">2.6.1.42</ecNumber>
    </recommendedName>
</protein>
<evidence type="ECO:0000256" key="4">
    <source>
        <dbReference type="ARBA" id="ARBA00005072"/>
    </source>
</evidence>
<comment type="similarity">
    <text evidence="5 11">Belongs to the class-IV pyridoxal-phosphate-dependent aminotransferase family.</text>
</comment>
<dbReference type="OrthoDB" id="9805628at2"/>
<keyword evidence="13" id="KW-0032">Aminotransferase</keyword>
<dbReference type="Proteomes" id="UP000249239">
    <property type="component" value="Unassembled WGS sequence"/>
</dbReference>
<keyword evidence="7 12" id="KW-0663">Pyridoxal phosphate</keyword>
<comment type="catalytic activity">
    <reaction evidence="10">
        <text>L-leucine + 2-oxoglutarate = 4-methyl-2-oxopentanoate + L-glutamate</text>
        <dbReference type="Rhea" id="RHEA:18321"/>
        <dbReference type="ChEBI" id="CHEBI:16810"/>
        <dbReference type="ChEBI" id="CHEBI:17865"/>
        <dbReference type="ChEBI" id="CHEBI:29985"/>
        <dbReference type="ChEBI" id="CHEBI:57427"/>
        <dbReference type="EC" id="2.6.1.42"/>
    </reaction>
</comment>
<dbReference type="GO" id="GO:0046394">
    <property type="term" value="P:carboxylic acid biosynthetic process"/>
    <property type="evidence" value="ECO:0007669"/>
    <property type="project" value="UniProtKB-ARBA"/>
</dbReference>
<dbReference type="EMBL" id="QKZK01000001">
    <property type="protein sequence ID" value="PZX20696.1"/>
    <property type="molecule type" value="Genomic_DNA"/>
</dbReference>
<comment type="pathway">
    <text evidence="4">Amino-acid biosynthesis; L-leucine biosynthesis; L-leucine from 3-methyl-2-oxobutanoate: step 4/4.</text>
</comment>
<comment type="catalytic activity">
    <reaction evidence="8">
        <text>L-valine + 2-oxoglutarate = 3-methyl-2-oxobutanoate + L-glutamate</text>
        <dbReference type="Rhea" id="RHEA:24813"/>
        <dbReference type="ChEBI" id="CHEBI:11851"/>
        <dbReference type="ChEBI" id="CHEBI:16810"/>
        <dbReference type="ChEBI" id="CHEBI:29985"/>
        <dbReference type="ChEBI" id="CHEBI:57762"/>
        <dbReference type="EC" id="2.6.1.42"/>
    </reaction>
</comment>
<dbReference type="PROSITE" id="PS00770">
    <property type="entry name" value="AA_TRANSFER_CLASS_4"/>
    <property type="match status" value="1"/>
</dbReference>
<dbReference type="SUPFAM" id="SSF56752">
    <property type="entry name" value="D-aminoacid aminotransferase-like PLP-dependent enzymes"/>
    <property type="match status" value="1"/>
</dbReference>
<dbReference type="InterPro" id="IPR043132">
    <property type="entry name" value="BCAT-like_C"/>
</dbReference>
<dbReference type="Gene3D" id="3.30.470.10">
    <property type="match status" value="1"/>
</dbReference>
<evidence type="ECO:0000256" key="9">
    <source>
        <dbReference type="ARBA" id="ARBA00048798"/>
    </source>
</evidence>
<dbReference type="CDD" id="cd00449">
    <property type="entry name" value="PLPDE_IV"/>
    <property type="match status" value="1"/>
</dbReference>
<keyword evidence="14" id="KW-1185">Reference proteome</keyword>
<evidence type="ECO:0000256" key="12">
    <source>
        <dbReference type="RuleBase" id="RU004516"/>
    </source>
</evidence>
<comment type="pathway">
    <text evidence="2">Amino-acid biosynthesis; L-isoleucine biosynthesis; L-isoleucine from 2-oxobutanoate: step 4/4.</text>
</comment>
<evidence type="ECO:0000256" key="8">
    <source>
        <dbReference type="ARBA" id="ARBA00048212"/>
    </source>
</evidence>
<keyword evidence="13" id="KW-0808">Transferase</keyword>
<evidence type="ECO:0000313" key="14">
    <source>
        <dbReference type="Proteomes" id="UP000249239"/>
    </source>
</evidence>